<dbReference type="KEGG" id="gah:GAH_01558"/>
<dbReference type="InterPro" id="IPR038459">
    <property type="entry name" value="MT_TRM10-typ_sf"/>
</dbReference>
<keyword evidence="1 5" id="KW-0489">Methyltransferase</keyword>
<evidence type="ECO:0000256" key="1">
    <source>
        <dbReference type="ARBA" id="ARBA00022603"/>
    </source>
</evidence>
<dbReference type="PROSITE" id="PS51675">
    <property type="entry name" value="SAM_MT_TRM10"/>
    <property type="match status" value="1"/>
</dbReference>
<feature type="domain" description="SAM-dependent MTase TRM10-type" evidence="4">
    <location>
        <begin position="75"/>
        <end position="254"/>
    </location>
</feature>
<dbReference type="AlphaFoldDB" id="A0A0F7IEQ7"/>
<reference evidence="5 6" key="1">
    <citation type="submission" date="2015-04" db="EMBL/GenBank/DDBJ databases">
        <title>The complete genome sequence of the hyperthermophilic, obligate iron-reducing archaeon Geoglobus ahangari strain 234T.</title>
        <authorList>
            <person name="Manzella M.P."/>
            <person name="Holmes D.E."/>
            <person name="Rocheleau J.M."/>
            <person name="Chung A."/>
            <person name="Reguera G."/>
            <person name="Kashefi K."/>
        </authorList>
    </citation>
    <scope>NUCLEOTIDE SEQUENCE [LARGE SCALE GENOMIC DNA]</scope>
    <source>
        <strain evidence="5 6">234</strain>
    </source>
</reference>
<dbReference type="PIRSF" id="PIRSF018978">
    <property type="entry name" value="tRNA_m1G_mtfrase_arc_prd"/>
    <property type="match status" value="1"/>
</dbReference>
<dbReference type="GO" id="GO:0052905">
    <property type="term" value="F:tRNA (guanosine(9)-N1)-methyltransferase activity"/>
    <property type="evidence" value="ECO:0007669"/>
    <property type="project" value="UniProtKB-EC"/>
</dbReference>
<dbReference type="EC" id="2.1.1.218" evidence="5"/>
<dbReference type="InParanoid" id="A0A0F7IEQ7"/>
<evidence type="ECO:0000256" key="2">
    <source>
        <dbReference type="ARBA" id="ARBA00022679"/>
    </source>
</evidence>
<gene>
    <name evidence="5" type="ORF">GAH_01558</name>
</gene>
<dbReference type="GO" id="GO:0160106">
    <property type="term" value="F:tRNA (adenine(9)-N1)-methyltransferase activity"/>
    <property type="evidence" value="ECO:0007669"/>
    <property type="project" value="UniProtKB-EC"/>
</dbReference>
<proteinExistence type="predicted"/>
<accession>A0A0F7IEQ7</accession>
<evidence type="ECO:0000256" key="3">
    <source>
        <dbReference type="ARBA" id="ARBA00022691"/>
    </source>
</evidence>
<dbReference type="PATRIC" id="fig|113653.22.peg.1536"/>
<dbReference type="EC" id="2.1.1.221" evidence="5"/>
<dbReference type="STRING" id="113653.GAH_01558"/>
<evidence type="ECO:0000313" key="6">
    <source>
        <dbReference type="Proteomes" id="UP000034723"/>
    </source>
</evidence>
<dbReference type="HOGENOM" id="CLU_061952_0_0_2"/>
<dbReference type="GO" id="GO:0030488">
    <property type="term" value="P:tRNA methylation"/>
    <property type="evidence" value="ECO:0007669"/>
    <property type="project" value="InterPro"/>
</dbReference>
<sequence>MRDVFVNFLRSRGISCISTNSRKVLDEDPIQYIARKFASGEFRIREGEGRYRFDLSGNAVESCSYVAWRFDDGISAEEIGSELEKFPYIVVDCSLKDIHTEKELKSLVNQIQKTLSVVRRYMWDERLVIAGMKVRVSAPQYPSVEDFLREKQPERVILLDPNAEEVFSGEVADCYIVGGIVDKVGNKAGTTEIIYRRLVENGFEVERRKILLRGDVVGVPDRINHITEIVLKAVLDGIDVERAIYEVQNRKIARWRLRREIARNCRRVMVGDRKFRVIEKSFFESVKGWLNVIEEDFYRCARDMGVIVIDDSFTPPKSLKVTSEENVNHG</sequence>
<keyword evidence="2 5" id="KW-0808">Transferase</keyword>
<organism evidence="5 6">
    <name type="scientific">Geoglobus ahangari</name>
    <dbReference type="NCBI Taxonomy" id="113653"/>
    <lineage>
        <taxon>Archaea</taxon>
        <taxon>Methanobacteriati</taxon>
        <taxon>Methanobacteriota</taxon>
        <taxon>Archaeoglobi</taxon>
        <taxon>Archaeoglobales</taxon>
        <taxon>Archaeoglobaceae</taxon>
        <taxon>Geoglobus</taxon>
    </lineage>
</organism>
<name>A0A0F7IEQ7_9EURY</name>
<dbReference type="Proteomes" id="UP000034723">
    <property type="component" value="Chromosome"/>
</dbReference>
<keyword evidence="6" id="KW-1185">Reference proteome</keyword>
<dbReference type="Gene3D" id="3.40.1280.30">
    <property type="match status" value="1"/>
</dbReference>
<evidence type="ECO:0000313" key="5">
    <source>
        <dbReference type="EMBL" id="AKG91154.1"/>
    </source>
</evidence>
<dbReference type="InterPro" id="IPR016742">
    <property type="entry name" value="tRNA_m1G_mtfrase_arc"/>
</dbReference>
<evidence type="ECO:0000259" key="4">
    <source>
        <dbReference type="PROSITE" id="PS51675"/>
    </source>
</evidence>
<keyword evidence="3" id="KW-0949">S-adenosyl-L-methionine</keyword>
<dbReference type="InterPro" id="IPR028564">
    <property type="entry name" value="MT_TRM10-typ"/>
</dbReference>
<dbReference type="EMBL" id="CP011267">
    <property type="protein sequence ID" value="AKG91154.1"/>
    <property type="molecule type" value="Genomic_DNA"/>
</dbReference>
<protein>
    <submittedName>
        <fullName evidence="5">tRNA (Guanine-N1-)-methyltransferase</fullName>
        <ecNumber evidence="5">2.1.1.218</ecNumber>
        <ecNumber evidence="5">2.1.1.221</ecNumber>
    </submittedName>
</protein>